<proteinExistence type="predicted"/>
<sequence length="72" mass="8325">SELAREYIKNELLPEKYINDALHIAIGSCNSISYIVSWNIEHIVKVKTRRIVNLVNTLQGYKEIEIISPQEL</sequence>
<protein>
    <recommendedName>
        <fullName evidence="2">PIN domain-containing protein</fullName>
    </recommendedName>
</protein>
<evidence type="ECO:0008006" key="2">
    <source>
        <dbReference type="Google" id="ProtNLM"/>
    </source>
</evidence>
<comment type="caution">
    <text evidence="1">The sequence shown here is derived from an EMBL/GenBank/DDBJ whole genome shotgun (WGS) entry which is preliminary data.</text>
</comment>
<gene>
    <name evidence="1" type="ORF">S03H2_18612</name>
</gene>
<accession>X1GEL5</accession>
<organism evidence="1">
    <name type="scientific">marine sediment metagenome</name>
    <dbReference type="NCBI Taxonomy" id="412755"/>
    <lineage>
        <taxon>unclassified sequences</taxon>
        <taxon>metagenomes</taxon>
        <taxon>ecological metagenomes</taxon>
    </lineage>
</organism>
<name>X1GEL5_9ZZZZ</name>
<reference evidence="1" key="1">
    <citation type="journal article" date="2014" name="Front. Microbiol.">
        <title>High frequency of phylogenetically diverse reductive dehalogenase-homologous genes in deep subseafloor sedimentary metagenomes.</title>
        <authorList>
            <person name="Kawai M."/>
            <person name="Futagami T."/>
            <person name="Toyoda A."/>
            <person name="Takaki Y."/>
            <person name="Nishi S."/>
            <person name="Hori S."/>
            <person name="Arai W."/>
            <person name="Tsubouchi T."/>
            <person name="Morono Y."/>
            <person name="Uchiyama I."/>
            <person name="Ito T."/>
            <person name="Fujiyama A."/>
            <person name="Inagaki F."/>
            <person name="Takami H."/>
        </authorList>
    </citation>
    <scope>NUCLEOTIDE SEQUENCE</scope>
    <source>
        <strain evidence="1">Expedition CK06-06</strain>
    </source>
</reference>
<evidence type="ECO:0000313" key="1">
    <source>
        <dbReference type="EMBL" id="GAH40029.1"/>
    </source>
</evidence>
<feature type="non-terminal residue" evidence="1">
    <location>
        <position position="1"/>
    </location>
</feature>
<dbReference type="AlphaFoldDB" id="X1GEL5"/>
<dbReference type="EMBL" id="BARU01009666">
    <property type="protein sequence ID" value="GAH40029.1"/>
    <property type="molecule type" value="Genomic_DNA"/>
</dbReference>